<accession>A0A1V0DX31</accession>
<organism evidence="2">
    <name type="scientific">Synechococcus virus S-ESS1</name>
    <dbReference type="NCBI Taxonomy" id="1964565"/>
    <lineage>
        <taxon>Viruses</taxon>
        <taxon>Duplodnaviria</taxon>
        <taxon>Heunggongvirae</taxon>
        <taxon>Uroviricota</taxon>
        <taxon>Caudoviricetes</taxon>
        <taxon>Casjensviridae</taxon>
        <taxon>Sessunavirus</taxon>
        <taxon>Sessunavirus SESS1</taxon>
    </lineage>
</organism>
<evidence type="ECO:0000313" key="2">
    <source>
        <dbReference type="EMBL" id="ARB05718.1"/>
    </source>
</evidence>
<feature type="domain" description="Bacteriophage phiJL001 Gp84 C-terminal" evidence="1">
    <location>
        <begin position="198"/>
        <end position="271"/>
    </location>
</feature>
<reference evidence="2" key="1">
    <citation type="submission" date="2016-11" db="EMBL/GenBank/DDBJ databases">
        <title>The complete genome sequence of Cyanosiphovirus S-ESS1.</title>
        <authorList>
            <person name="Han Y."/>
        </authorList>
    </citation>
    <scope>NUCLEOTIDE SEQUENCE [LARGE SCALE GENOMIC DNA]</scope>
</reference>
<protein>
    <recommendedName>
        <fullName evidence="1">Bacteriophage phiJL001 Gp84 C-terminal domain-containing protein</fullName>
    </recommendedName>
</protein>
<name>A0A1V0DX31_9CAUD</name>
<proteinExistence type="predicted"/>
<keyword evidence="3" id="KW-1185">Reference proteome</keyword>
<dbReference type="Proteomes" id="UP000225878">
    <property type="component" value="Segment"/>
</dbReference>
<sequence>MAINDYEGSIDRGQQVELYQFIYGASGEEYLYTDGSSEVVLDEKTYSTLAIKRDKIRSKGDLSGREVKIEVPSNSEIADLFRIFPPGRVVSVIIRQGHLANPDDPPEFEGGNFGVVWTGRILEASRRANTTTLTCESLGAGMRRTGLRRHYQWSCPHVLYGPDCRAAKNGNTGTVTAINGNRITLIGAWSGGNAPVNFIGGMVEWAGTSGLEARGILRVEDGGVIVISGPPVGLEVGENVDVFVGCPHTVEGCETLHNNIVNYGGQPWIPTTGNPVGKNNHV</sequence>
<dbReference type="KEGG" id="vg:62679253"/>
<evidence type="ECO:0000259" key="1">
    <source>
        <dbReference type="Pfam" id="PF09356"/>
    </source>
</evidence>
<dbReference type="GeneID" id="62679253"/>
<dbReference type="RefSeq" id="YP_009997108.1">
    <property type="nucleotide sequence ID" value="NC_052968.1"/>
</dbReference>
<dbReference type="Pfam" id="PF09356">
    <property type="entry name" value="Phage_BR0599"/>
    <property type="match status" value="1"/>
</dbReference>
<evidence type="ECO:0000313" key="3">
    <source>
        <dbReference type="Proteomes" id="UP000225878"/>
    </source>
</evidence>
<dbReference type="InterPro" id="IPR018964">
    <property type="entry name" value="Phage_phiJL001_Gp84_C"/>
</dbReference>
<dbReference type="EMBL" id="KY249644">
    <property type="protein sequence ID" value="ARB05718.1"/>
    <property type="molecule type" value="Genomic_DNA"/>
</dbReference>